<dbReference type="PIRSF" id="PIRSF003085">
    <property type="entry name" value="CMAS"/>
    <property type="match status" value="1"/>
</dbReference>
<accession>A0A6H1UAL7</accession>
<dbReference type="Proteomes" id="UP000501602">
    <property type="component" value="Chromosome"/>
</dbReference>
<dbReference type="InterPro" id="IPR050723">
    <property type="entry name" value="CFA/CMAS"/>
</dbReference>
<feature type="active site" evidence="6">
    <location>
        <position position="386"/>
    </location>
</feature>
<evidence type="ECO:0000256" key="1">
    <source>
        <dbReference type="ARBA" id="ARBA00010815"/>
    </source>
</evidence>
<dbReference type="AlphaFoldDB" id="A0A6H1UAL7"/>
<dbReference type="GO" id="GO:0008610">
    <property type="term" value="P:lipid biosynthetic process"/>
    <property type="evidence" value="ECO:0007669"/>
    <property type="project" value="InterPro"/>
</dbReference>
<dbReference type="Gene3D" id="3.40.50.150">
    <property type="entry name" value="Vaccinia Virus protein VP39"/>
    <property type="match status" value="1"/>
</dbReference>
<dbReference type="PANTHER" id="PTHR43667">
    <property type="entry name" value="CYCLOPROPANE-FATTY-ACYL-PHOSPHOLIPID SYNTHASE"/>
    <property type="match status" value="1"/>
</dbReference>
<dbReference type="GO" id="GO:0032259">
    <property type="term" value="P:methylation"/>
    <property type="evidence" value="ECO:0007669"/>
    <property type="project" value="UniProtKB-KW"/>
</dbReference>
<dbReference type="PANTHER" id="PTHR43667:SF2">
    <property type="entry name" value="FATTY ACID C-METHYL TRANSFERASE"/>
    <property type="match status" value="1"/>
</dbReference>
<name>A0A6H1UAL7_9GAMM</name>
<keyword evidence="5" id="KW-0443">Lipid metabolism</keyword>
<evidence type="ECO:0000313" key="7">
    <source>
        <dbReference type="EMBL" id="QIZ75679.1"/>
    </source>
</evidence>
<keyword evidence="2 7" id="KW-0489">Methyltransferase</keyword>
<sequence length="407" mass="46624">MLEQVDPPQSRLSGSITGTVCRKLAMAVFSRLRHGQLQIRDGDQLWQVGDEGPVAQLIINDPLAWQKLLLGGSIGMAEAYRDGLWHSDDLTGLIGLFSRNLDLLDKLEGRFSWASKPLRKVSHLLRHNSKANSRKNIEAHYDLSNEFYQLFLDDTMLYSSALFSNSDDLEQAQYAKMERLCQQLQLGADDHLLEIGTGWGAMAIYAAKHYGCRVTTTTISKAQHQEAQRRIAAAGLSDRITLLMDDYRDLNGCFDKIVSIEMIEAVGERYLESYFQQLQQLLKPGGRLAIQAITIADQRYQHYRNNVDFIQTYIFPGGFLPSVEVLSQQFRLHTSMVIRNIEDIGLDYGHTLALWRQRFESQLDQVEQLGFDLRFIRLWRFYFCYCQAGFETRRTSAIQLTADKALY</sequence>
<evidence type="ECO:0000256" key="2">
    <source>
        <dbReference type="ARBA" id="ARBA00022603"/>
    </source>
</evidence>
<evidence type="ECO:0000256" key="4">
    <source>
        <dbReference type="ARBA" id="ARBA00022691"/>
    </source>
</evidence>
<evidence type="ECO:0000256" key="5">
    <source>
        <dbReference type="ARBA" id="ARBA00023098"/>
    </source>
</evidence>
<evidence type="ECO:0000256" key="3">
    <source>
        <dbReference type="ARBA" id="ARBA00022679"/>
    </source>
</evidence>
<dbReference type="InterPro" id="IPR003333">
    <property type="entry name" value="CMAS"/>
</dbReference>
<dbReference type="Pfam" id="PF02353">
    <property type="entry name" value="CMAS"/>
    <property type="match status" value="1"/>
</dbReference>
<protein>
    <submittedName>
        <fullName evidence="7">Class I SAM-dependent methyltransferase</fullName>
    </submittedName>
</protein>
<keyword evidence="4" id="KW-0949">S-adenosyl-L-methionine</keyword>
<keyword evidence="3 7" id="KW-0808">Transferase</keyword>
<dbReference type="InterPro" id="IPR029063">
    <property type="entry name" value="SAM-dependent_MTases_sf"/>
</dbReference>
<dbReference type="EMBL" id="CP051180">
    <property type="protein sequence ID" value="QIZ75679.1"/>
    <property type="molecule type" value="Genomic_DNA"/>
</dbReference>
<dbReference type="GO" id="GO:0008168">
    <property type="term" value="F:methyltransferase activity"/>
    <property type="evidence" value="ECO:0007669"/>
    <property type="project" value="UniProtKB-KW"/>
</dbReference>
<dbReference type="SUPFAM" id="SSF53335">
    <property type="entry name" value="S-adenosyl-L-methionine-dependent methyltransferases"/>
    <property type="match status" value="1"/>
</dbReference>
<gene>
    <name evidence="7" type="ORF">HER31_01430</name>
</gene>
<dbReference type="KEGG" id="fes:HER31_01430"/>
<dbReference type="RefSeq" id="WP_168658940.1">
    <property type="nucleotide sequence ID" value="NZ_CP051180.1"/>
</dbReference>
<comment type="similarity">
    <text evidence="1">Belongs to the CFA/CMAS family.</text>
</comment>
<organism evidence="7 8">
    <name type="scientific">Ferrimonas lipolytica</name>
    <dbReference type="NCBI Taxonomy" id="2724191"/>
    <lineage>
        <taxon>Bacteria</taxon>
        <taxon>Pseudomonadati</taxon>
        <taxon>Pseudomonadota</taxon>
        <taxon>Gammaproteobacteria</taxon>
        <taxon>Alteromonadales</taxon>
        <taxon>Ferrimonadaceae</taxon>
        <taxon>Ferrimonas</taxon>
    </lineage>
</organism>
<reference evidence="7 8" key="1">
    <citation type="submission" date="2020-04" db="EMBL/GenBank/DDBJ databases">
        <title>Ferrimonas sp. S7 isolated from sea water.</title>
        <authorList>
            <person name="Bae S.S."/>
            <person name="Baek K."/>
        </authorList>
    </citation>
    <scope>NUCLEOTIDE SEQUENCE [LARGE SCALE GENOMIC DNA]</scope>
    <source>
        <strain evidence="7 8">S7</strain>
    </source>
</reference>
<evidence type="ECO:0000313" key="8">
    <source>
        <dbReference type="Proteomes" id="UP000501602"/>
    </source>
</evidence>
<dbReference type="CDD" id="cd02440">
    <property type="entry name" value="AdoMet_MTases"/>
    <property type="match status" value="1"/>
</dbReference>
<keyword evidence="8" id="KW-1185">Reference proteome</keyword>
<evidence type="ECO:0000256" key="6">
    <source>
        <dbReference type="PIRSR" id="PIRSR003085-1"/>
    </source>
</evidence>
<proteinExistence type="inferred from homology"/>